<evidence type="ECO:0000256" key="1">
    <source>
        <dbReference type="SAM" id="Phobius"/>
    </source>
</evidence>
<keyword evidence="1" id="KW-0812">Transmembrane</keyword>
<evidence type="ECO:0000313" key="3">
    <source>
        <dbReference type="Proteomes" id="UP000323142"/>
    </source>
</evidence>
<proteinExistence type="predicted"/>
<sequence>MAVNQLNRAFARAAADTSESAAHAAVTISARMPVLMAGLIVPSAAGYAAWTEAYTEKVEAVWLGVMAASAAWGAAMAQAAFLPPTPMGLAEEVMRVATIAAKPSRRKAKANARRYARG</sequence>
<keyword evidence="3" id="KW-1185">Reference proteome</keyword>
<evidence type="ECO:0000313" key="2">
    <source>
        <dbReference type="EMBL" id="KAA2236231.1"/>
    </source>
</evidence>
<keyword evidence="1" id="KW-0472">Membrane</keyword>
<reference evidence="2 3" key="1">
    <citation type="submission" date="2019-09" db="EMBL/GenBank/DDBJ databases">
        <title>Salinarimonas rosea gen. nov., sp. nov., a new member of the a-2 subgroup of the Proteobacteria.</title>
        <authorList>
            <person name="Liu J."/>
        </authorList>
    </citation>
    <scope>NUCLEOTIDE SEQUENCE [LARGE SCALE GENOMIC DNA]</scope>
    <source>
        <strain evidence="2 3">BN140002</strain>
    </source>
</reference>
<dbReference type="Proteomes" id="UP000323142">
    <property type="component" value="Unassembled WGS sequence"/>
</dbReference>
<dbReference type="RefSeq" id="WP_149819348.1">
    <property type="nucleotide sequence ID" value="NZ_VUOA01000028.1"/>
</dbReference>
<gene>
    <name evidence="2" type="ORF">F0L46_16100</name>
</gene>
<feature type="transmembrane region" description="Helical" evidence="1">
    <location>
        <begin position="62"/>
        <end position="82"/>
    </location>
</feature>
<accession>A0A5B2VB26</accession>
<comment type="caution">
    <text evidence="2">The sequence shown here is derived from an EMBL/GenBank/DDBJ whole genome shotgun (WGS) entry which is preliminary data.</text>
</comment>
<name>A0A5B2VB26_9HYPH</name>
<keyword evidence="1" id="KW-1133">Transmembrane helix</keyword>
<protein>
    <submittedName>
        <fullName evidence="2">Uncharacterized protein</fullName>
    </submittedName>
</protein>
<reference evidence="2 3" key="2">
    <citation type="submission" date="2019-09" db="EMBL/GenBank/DDBJ databases">
        <authorList>
            <person name="Jin C."/>
        </authorList>
    </citation>
    <scope>NUCLEOTIDE SEQUENCE [LARGE SCALE GENOMIC DNA]</scope>
    <source>
        <strain evidence="2 3">BN140002</strain>
    </source>
</reference>
<organism evidence="2 3">
    <name type="scientific">Salinarimonas soli</name>
    <dbReference type="NCBI Taxonomy" id="1638099"/>
    <lineage>
        <taxon>Bacteria</taxon>
        <taxon>Pseudomonadati</taxon>
        <taxon>Pseudomonadota</taxon>
        <taxon>Alphaproteobacteria</taxon>
        <taxon>Hyphomicrobiales</taxon>
        <taxon>Salinarimonadaceae</taxon>
        <taxon>Salinarimonas</taxon>
    </lineage>
</organism>
<dbReference type="AlphaFoldDB" id="A0A5B2VB26"/>
<dbReference type="EMBL" id="VUOA01000028">
    <property type="protein sequence ID" value="KAA2236231.1"/>
    <property type="molecule type" value="Genomic_DNA"/>
</dbReference>